<keyword evidence="4" id="KW-1005">Bacterial flagellum biogenesis</keyword>
<dbReference type="InterPro" id="IPR018035">
    <property type="entry name" value="Flagellar_FliH/T3SS_HrpE"/>
</dbReference>
<gene>
    <name evidence="9" type="ORF">RBR11_04655</name>
</gene>
<comment type="function">
    <text evidence="1">Needed for flagellar regrowth and assembly.</text>
</comment>
<accession>A0ABU0XEZ3</accession>
<keyword evidence="10" id="KW-1185">Reference proteome</keyword>
<evidence type="ECO:0000256" key="7">
    <source>
        <dbReference type="SAM" id="MobiDB-lite"/>
    </source>
</evidence>
<proteinExistence type="inferred from homology"/>
<evidence type="ECO:0000256" key="1">
    <source>
        <dbReference type="ARBA" id="ARBA00003041"/>
    </source>
</evidence>
<name>A0ABU0XEZ3_9MICO</name>
<reference evidence="9 10" key="1">
    <citation type="submission" date="2023-08" db="EMBL/GenBank/DDBJ databases">
        <title>Microbacterium sp. nov., isolated from a waste landfill.</title>
        <authorList>
            <person name="Wen W."/>
        </authorList>
    </citation>
    <scope>NUCLEOTIDE SEQUENCE [LARGE SCALE GENOMIC DNA]</scope>
    <source>
        <strain evidence="9 10">ASV81</strain>
    </source>
</reference>
<comment type="similarity">
    <text evidence="2">Belongs to the FliH family.</text>
</comment>
<dbReference type="EMBL" id="JAVFCB010000002">
    <property type="protein sequence ID" value="MDQ4213198.1"/>
    <property type="molecule type" value="Genomic_DNA"/>
</dbReference>
<evidence type="ECO:0000256" key="6">
    <source>
        <dbReference type="ARBA" id="ARBA00023225"/>
    </source>
</evidence>
<protein>
    <submittedName>
        <fullName evidence="9">FliH/SctL family protein</fullName>
    </submittedName>
</protein>
<keyword evidence="5" id="KW-0653">Protein transport</keyword>
<dbReference type="InterPro" id="IPR051472">
    <property type="entry name" value="T3SS_Stator/FliH"/>
</dbReference>
<evidence type="ECO:0000256" key="3">
    <source>
        <dbReference type="ARBA" id="ARBA00022448"/>
    </source>
</evidence>
<feature type="compositionally biased region" description="Low complexity" evidence="7">
    <location>
        <begin position="32"/>
        <end position="41"/>
    </location>
</feature>
<keyword evidence="3" id="KW-0813">Transport</keyword>
<dbReference type="Pfam" id="PF02108">
    <property type="entry name" value="FliH"/>
    <property type="match status" value="1"/>
</dbReference>
<evidence type="ECO:0000259" key="8">
    <source>
        <dbReference type="Pfam" id="PF02108"/>
    </source>
</evidence>
<feature type="region of interest" description="Disordered" evidence="7">
    <location>
        <begin position="32"/>
        <end position="61"/>
    </location>
</feature>
<sequence>MSETSFTPLVVPRVGEGPVDLRAEADRARTRGFAEGYAEGRGAAREEAERERAAERERERLREEEHRRILSSALEALHAAEDALAARTAGVAALSADRIERLALHLAGTILAAELSDPARSAAHALRRALEQAPDRAWHRIVFSEGDAQTLQADPRTAELLRGIEIGTSSTIDAGGAVVEVENGAVDLRIDAALARAAAALQGADGEEATR</sequence>
<keyword evidence="6" id="KW-1006">Bacterial flagellum protein export</keyword>
<dbReference type="PANTHER" id="PTHR34982:SF1">
    <property type="entry name" value="FLAGELLAR ASSEMBLY PROTEIN FLIH"/>
    <property type="match status" value="1"/>
</dbReference>
<feature type="compositionally biased region" description="Basic and acidic residues" evidence="7">
    <location>
        <begin position="42"/>
        <end position="61"/>
    </location>
</feature>
<dbReference type="Proteomes" id="UP001230289">
    <property type="component" value="Unassembled WGS sequence"/>
</dbReference>
<feature type="domain" description="Flagellar assembly protein FliH/Type III secretion system HrpE" evidence="8">
    <location>
        <begin position="74"/>
        <end position="192"/>
    </location>
</feature>
<evidence type="ECO:0000313" key="10">
    <source>
        <dbReference type="Proteomes" id="UP001230289"/>
    </source>
</evidence>
<evidence type="ECO:0000256" key="5">
    <source>
        <dbReference type="ARBA" id="ARBA00022927"/>
    </source>
</evidence>
<evidence type="ECO:0000256" key="4">
    <source>
        <dbReference type="ARBA" id="ARBA00022795"/>
    </source>
</evidence>
<evidence type="ECO:0000256" key="2">
    <source>
        <dbReference type="ARBA" id="ARBA00006602"/>
    </source>
</evidence>
<dbReference type="RefSeq" id="WP_308488133.1">
    <property type="nucleotide sequence ID" value="NZ_JAVFCB010000002.1"/>
</dbReference>
<evidence type="ECO:0000313" key="9">
    <source>
        <dbReference type="EMBL" id="MDQ4213198.1"/>
    </source>
</evidence>
<comment type="caution">
    <text evidence="9">The sequence shown here is derived from an EMBL/GenBank/DDBJ whole genome shotgun (WGS) entry which is preliminary data.</text>
</comment>
<organism evidence="9 10">
    <name type="scientific">Microbacterium capsulatum</name>
    <dbReference type="NCBI Taxonomy" id="3041921"/>
    <lineage>
        <taxon>Bacteria</taxon>
        <taxon>Bacillati</taxon>
        <taxon>Actinomycetota</taxon>
        <taxon>Actinomycetes</taxon>
        <taxon>Micrococcales</taxon>
        <taxon>Microbacteriaceae</taxon>
        <taxon>Microbacterium</taxon>
    </lineage>
</organism>
<dbReference type="PANTHER" id="PTHR34982">
    <property type="entry name" value="YOP PROTEINS TRANSLOCATION PROTEIN L"/>
    <property type="match status" value="1"/>
</dbReference>